<evidence type="ECO:0000313" key="2">
    <source>
        <dbReference type="EMBL" id="MEV5243996.1"/>
    </source>
</evidence>
<dbReference type="CDD" id="cd00093">
    <property type="entry name" value="HTH_XRE"/>
    <property type="match status" value="1"/>
</dbReference>
<reference evidence="2 3" key="1">
    <citation type="submission" date="2024-06" db="EMBL/GenBank/DDBJ databases">
        <title>The Natural Products Discovery Center: Release of the First 8490 Sequenced Strains for Exploring Actinobacteria Biosynthetic Diversity.</title>
        <authorList>
            <person name="Kalkreuter E."/>
            <person name="Kautsar S.A."/>
            <person name="Yang D."/>
            <person name="Bader C.D."/>
            <person name="Teijaro C.N."/>
            <person name="Fluegel L."/>
            <person name="Davis C.M."/>
            <person name="Simpson J.R."/>
            <person name="Lauterbach L."/>
            <person name="Steele A.D."/>
            <person name="Gui C."/>
            <person name="Meng S."/>
            <person name="Li G."/>
            <person name="Viehrig K."/>
            <person name="Ye F."/>
            <person name="Su P."/>
            <person name="Kiefer A.F."/>
            <person name="Nichols A."/>
            <person name="Cepeda A.J."/>
            <person name="Yan W."/>
            <person name="Fan B."/>
            <person name="Jiang Y."/>
            <person name="Adhikari A."/>
            <person name="Zheng C.-J."/>
            <person name="Schuster L."/>
            <person name="Cowan T.M."/>
            <person name="Smanski M.J."/>
            <person name="Chevrette M.G."/>
            <person name="De Carvalho L.P.S."/>
            <person name="Shen B."/>
        </authorList>
    </citation>
    <scope>NUCLEOTIDE SEQUENCE [LARGE SCALE GENOMIC DNA]</scope>
    <source>
        <strain evidence="2 3">NPDC052768</strain>
    </source>
</reference>
<dbReference type="EMBL" id="JBFATE010000001">
    <property type="protein sequence ID" value="MEV5243996.1"/>
    <property type="molecule type" value="Genomic_DNA"/>
</dbReference>
<dbReference type="RefSeq" id="WP_364018065.1">
    <property type="nucleotide sequence ID" value="NZ_JBFATD010000001.1"/>
</dbReference>
<protein>
    <submittedName>
        <fullName evidence="2">Helix-turn-helix transcriptional regulator</fullName>
    </submittedName>
</protein>
<proteinExistence type="predicted"/>
<organism evidence="2 3">
    <name type="scientific">Streptomyces werraensis</name>
    <dbReference type="NCBI Taxonomy" id="68284"/>
    <lineage>
        <taxon>Bacteria</taxon>
        <taxon>Bacillati</taxon>
        <taxon>Actinomycetota</taxon>
        <taxon>Actinomycetes</taxon>
        <taxon>Kitasatosporales</taxon>
        <taxon>Streptomycetaceae</taxon>
        <taxon>Streptomyces</taxon>
    </lineage>
</organism>
<dbReference type="PANTHER" id="PTHR35010:SF2">
    <property type="entry name" value="BLL4672 PROTEIN"/>
    <property type="match status" value="1"/>
</dbReference>
<keyword evidence="3" id="KW-1185">Reference proteome</keyword>
<dbReference type="InterPro" id="IPR010982">
    <property type="entry name" value="Lambda_DNA-bd_dom_sf"/>
</dbReference>
<dbReference type="Gene3D" id="1.10.260.40">
    <property type="entry name" value="lambda repressor-like DNA-binding domains"/>
    <property type="match status" value="1"/>
</dbReference>
<dbReference type="InterPro" id="IPR041413">
    <property type="entry name" value="MLTR_LBD"/>
</dbReference>
<comment type="caution">
    <text evidence="2">The sequence shown here is derived from an EMBL/GenBank/DDBJ whole genome shotgun (WGS) entry which is preliminary data.</text>
</comment>
<dbReference type="SMART" id="SM00530">
    <property type="entry name" value="HTH_XRE"/>
    <property type="match status" value="1"/>
</dbReference>
<dbReference type="Pfam" id="PF17765">
    <property type="entry name" value="MLTR_LBD"/>
    <property type="match status" value="1"/>
</dbReference>
<dbReference type="Proteomes" id="UP001552527">
    <property type="component" value="Unassembled WGS sequence"/>
</dbReference>
<evidence type="ECO:0000259" key="1">
    <source>
        <dbReference type="PROSITE" id="PS50943"/>
    </source>
</evidence>
<evidence type="ECO:0000313" key="3">
    <source>
        <dbReference type="Proteomes" id="UP001552527"/>
    </source>
</evidence>
<accession>A0ABV3J785</accession>
<name>A0ABV3J785_9ACTN</name>
<sequence length="295" mass="31789">MDRTSPLGAFLKARRARLSPDDVGLPLFGDRRRVPGLRREEVALLAGVSAGYYTRLEQGRQANASPEVLDALARALHLSPAERDHLFDLSSTTGHRPAASGGDETVSADLRTLLTTMAAHVPALVVGRRNDVLAWNRPGHALLAAHLDFAAPDDPATRPNLSRLVFLDAPTRVLHRDWRAKARAVVGNLRVLTARNPGDTRLAALIAELTARSQEFRSMWDAHTVAPCGRDVHTLTHPAAGELTVVQQTFDVPKEPHQSLVTFTAEPGSPSAAALEALQSHGRSVEAPVPYASTP</sequence>
<feature type="domain" description="HTH cro/C1-type" evidence="1">
    <location>
        <begin position="36"/>
        <end position="83"/>
    </location>
</feature>
<gene>
    <name evidence="2" type="ORF">AB0K95_01765</name>
</gene>
<dbReference type="Gene3D" id="3.30.450.180">
    <property type="match status" value="1"/>
</dbReference>
<dbReference type="InterPro" id="IPR001387">
    <property type="entry name" value="Cro/C1-type_HTH"/>
</dbReference>
<dbReference type="PANTHER" id="PTHR35010">
    <property type="entry name" value="BLL4672 PROTEIN-RELATED"/>
    <property type="match status" value="1"/>
</dbReference>
<dbReference type="Pfam" id="PF13560">
    <property type="entry name" value="HTH_31"/>
    <property type="match status" value="1"/>
</dbReference>
<dbReference type="PROSITE" id="PS50943">
    <property type="entry name" value="HTH_CROC1"/>
    <property type="match status" value="1"/>
</dbReference>
<dbReference type="SUPFAM" id="SSF47413">
    <property type="entry name" value="lambda repressor-like DNA-binding domains"/>
    <property type="match status" value="1"/>
</dbReference>